<name>A0A2U1TKV6_9GAMM</name>
<comment type="caution">
    <text evidence="1">The sequence shown here is derived from an EMBL/GenBank/DDBJ whole genome shotgun (WGS) entry which is preliminary data.</text>
</comment>
<proteinExistence type="predicted"/>
<evidence type="ECO:0000313" key="1">
    <source>
        <dbReference type="EMBL" id="PWC10025.1"/>
    </source>
</evidence>
<sequence>MIYYTQQREYFPIMKIFTSYEMKHVKKFVFLMAVALLSGCANKPVQEPMPVDVNPSDALKFARSIDLRLISDYEKGKYIVFNEMQGGYLRPLEQPAVVGQRGKVASSNNSVGAIGNVAAGFITNTALIPLAGVLTARSLGPFDDGNVIIAVWNNKGDKENRDYFKMISREEILLSNWTSGEEYCKDETNLQLFPRNREGVILPSPPIVVTGSVRTMRGQPCLYVLASNPENNDNFVRLSLKLGNEWVLFTPGTPTNEPLVYNNGVKYRFIKNN</sequence>
<reference evidence="1 2" key="1">
    <citation type="submission" date="2018-04" db="EMBL/GenBank/DDBJ databases">
        <title>Brenneria corticis sp.nov.</title>
        <authorList>
            <person name="Li Y."/>
        </authorList>
    </citation>
    <scope>NUCLEOTIDE SEQUENCE [LARGE SCALE GENOMIC DNA]</scope>
    <source>
        <strain evidence="1 2">LMG 27715</strain>
    </source>
</reference>
<dbReference type="AlphaFoldDB" id="A0A2U1TKV6"/>
<accession>A0A2U1TKV6</accession>
<keyword evidence="2" id="KW-1185">Reference proteome</keyword>
<dbReference type="EMBL" id="QDKJ01000016">
    <property type="protein sequence ID" value="PWC10025.1"/>
    <property type="molecule type" value="Genomic_DNA"/>
</dbReference>
<organism evidence="1 2">
    <name type="scientific">Brenneria roseae subsp. americana</name>
    <dbReference type="NCBI Taxonomy" id="1508507"/>
    <lineage>
        <taxon>Bacteria</taxon>
        <taxon>Pseudomonadati</taxon>
        <taxon>Pseudomonadota</taxon>
        <taxon>Gammaproteobacteria</taxon>
        <taxon>Enterobacterales</taxon>
        <taxon>Pectobacteriaceae</taxon>
        <taxon>Brenneria</taxon>
    </lineage>
</organism>
<evidence type="ECO:0000313" key="2">
    <source>
        <dbReference type="Proteomes" id="UP000245138"/>
    </source>
</evidence>
<dbReference type="Proteomes" id="UP000245138">
    <property type="component" value="Unassembled WGS sequence"/>
</dbReference>
<gene>
    <name evidence="1" type="ORF">B4923_17990</name>
</gene>
<protein>
    <submittedName>
        <fullName evidence="1">Uncharacterized protein</fullName>
    </submittedName>
</protein>